<dbReference type="WBParaSite" id="nRc.2.0.1.t00440-RA">
    <property type="protein sequence ID" value="nRc.2.0.1.t00440-RA"/>
    <property type="gene ID" value="nRc.2.0.1.g00440"/>
</dbReference>
<evidence type="ECO:0000313" key="2">
    <source>
        <dbReference type="Proteomes" id="UP000887565"/>
    </source>
</evidence>
<reference evidence="3" key="1">
    <citation type="submission" date="2022-11" db="UniProtKB">
        <authorList>
            <consortium name="WormBaseParasite"/>
        </authorList>
    </citation>
    <scope>IDENTIFICATION</scope>
</reference>
<dbReference type="AlphaFoldDB" id="A0A915HFL4"/>
<evidence type="ECO:0000313" key="3">
    <source>
        <dbReference type="WBParaSite" id="nRc.2.0.1.t00440-RA"/>
    </source>
</evidence>
<keyword evidence="2" id="KW-1185">Reference proteome</keyword>
<feature type="region of interest" description="Disordered" evidence="1">
    <location>
        <begin position="51"/>
        <end position="91"/>
    </location>
</feature>
<accession>A0A915HFL4</accession>
<sequence length="107" mass="11997">MIFVRGDTVGSASEMHSNGSGELEIPWKTFSFSKKSVLSSSSQNKISKMATTVESPLETQKRGIEDIKKITDEPAADGRRSTRRSRRRTQLTPYDAAENAFQFVFHI</sequence>
<feature type="compositionally biased region" description="Basic and acidic residues" evidence="1">
    <location>
        <begin position="59"/>
        <end position="80"/>
    </location>
</feature>
<protein>
    <submittedName>
        <fullName evidence="3">Uncharacterized protein</fullName>
    </submittedName>
</protein>
<evidence type="ECO:0000256" key="1">
    <source>
        <dbReference type="SAM" id="MobiDB-lite"/>
    </source>
</evidence>
<feature type="region of interest" description="Disordered" evidence="1">
    <location>
        <begin position="1"/>
        <end position="20"/>
    </location>
</feature>
<proteinExistence type="predicted"/>
<name>A0A915HFL4_ROMCU</name>
<feature type="compositionally biased region" description="Polar residues" evidence="1">
    <location>
        <begin position="10"/>
        <end position="20"/>
    </location>
</feature>
<organism evidence="2 3">
    <name type="scientific">Romanomermis culicivorax</name>
    <name type="common">Nematode worm</name>
    <dbReference type="NCBI Taxonomy" id="13658"/>
    <lineage>
        <taxon>Eukaryota</taxon>
        <taxon>Metazoa</taxon>
        <taxon>Ecdysozoa</taxon>
        <taxon>Nematoda</taxon>
        <taxon>Enoplea</taxon>
        <taxon>Dorylaimia</taxon>
        <taxon>Mermithida</taxon>
        <taxon>Mermithoidea</taxon>
        <taxon>Mermithidae</taxon>
        <taxon>Romanomermis</taxon>
    </lineage>
</organism>
<dbReference type="Proteomes" id="UP000887565">
    <property type="component" value="Unplaced"/>
</dbReference>